<evidence type="ECO:0000256" key="1">
    <source>
        <dbReference type="SAM" id="MobiDB-lite"/>
    </source>
</evidence>
<feature type="region of interest" description="Disordered" evidence="1">
    <location>
        <begin position="107"/>
        <end position="129"/>
    </location>
</feature>
<sequence>MCQVSYIVGEYACNRVGLFSRLERCDVARNRGIECPRGQTDHAWVDGVLTSQDPCTECIGYGLARRSVIYRYGEARHGRRFYHHGDVRNEQQAQGDGQRPFYHHGEVRNEQQGQGNGRLQIEWPGDVGV</sequence>
<dbReference type="Proteomes" id="UP000310108">
    <property type="component" value="Unassembled WGS sequence"/>
</dbReference>
<protein>
    <submittedName>
        <fullName evidence="2">Uncharacterized protein</fullName>
    </submittedName>
</protein>
<organism evidence="2 3">
    <name type="scientific">Colletotrichum tanaceti</name>
    <dbReference type="NCBI Taxonomy" id="1306861"/>
    <lineage>
        <taxon>Eukaryota</taxon>
        <taxon>Fungi</taxon>
        <taxon>Dikarya</taxon>
        <taxon>Ascomycota</taxon>
        <taxon>Pezizomycotina</taxon>
        <taxon>Sordariomycetes</taxon>
        <taxon>Hypocreomycetidae</taxon>
        <taxon>Glomerellales</taxon>
        <taxon>Glomerellaceae</taxon>
        <taxon>Colletotrichum</taxon>
        <taxon>Colletotrichum destructivum species complex</taxon>
    </lineage>
</organism>
<gene>
    <name evidence="2" type="ORF">CTA1_11036</name>
</gene>
<proteinExistence type="predicted"/>
<comment type="caution">
    <text evidence="2">The sequence shown here is derived from an EMBL/GenBank/DDBJ whole genome shotgun (WGS) entry which is preliminary data.</text>
</comment>
<evidence type="ECO:0000313" key="2">
    <source>
        <dbReference type="EMBL" id="TKW51990.1"/>
    </source>
</evidence>
<dbReference type="EMBL" id="PJEX01000269">
    <property type="protein sequence ID" value="TKW51990.1"/>
    <property type="molecule type" value="Genomic_DNA"/>
</dbReference>
<dbReference type="AlphaFoldDB" id="A0A4U6X8U9"/>
<reference evidence="2 3" key="1">
    <citation type="journal article" date="2019" name="PLoS ONE">
        <title>Comparative genome analysis indicates high evolutionary potential of pathogenicity genes in Colletotrichum tanaceti.</title>
        <authorList>
            <person name="Lelwala R.V."/>
            <person name="Korhonen P.K."/>
            <person name="Young N.D."/>
            <person name="Scott J.B."/>
            <person name="Ades P.A."/>
            <person name="Gasser R.B."/>
            <person name="Taylor P.W.J."/>
        </authorList>
    </citation>
    <scope>NUCLEOTIDE SEQUENCE [LARGE SCALE GENOMIC DNA]</scope>
    <source>
        <strain evidence="2">BRIP57314</strain>
    </source>
</reference>
<accession>A0A4U6X8U9</accession>
<evidence type="ECO:0000313" key="3">
    <source>
        <dbReference type="Proteomes" id="UP000310108"/>
    </source>
</evidence>
<name>A0A4U6X8U9_9PEZI</name>
<keyword evidence="3" id="KW-1185">Reference proteome</keyword>